<dbReference type="GeneTree" id="ENSGT00940000165688"/>
<dbReference type="GO" id="GO:0007269">
    <property type="term" value="P:neurotransmitter secretion"/>
    <property type="evidence" value="ECO:0007669"/>
    <property type="project" value="InterPro"/>
</dbReference>
<dbReference type="InterPro" id="IPR013815">
    <property type="entry name" value="ATP_grasp_subdomain_1"/>
</dbReference>
<evidence type="ECO:0000256" key="16">
    <source>
        <dbReference type="ARBA" id="ARBA00046960"/>
    </source>
</evidence>
<dbReference type="PRINTS" id="PR01368">
    <property type="entry name" value="SYNAPSIN"/>
</dbReference>
<dbReference type="Pfam" id="PF02750">
    <property type="entry name" value="Synapsin_C"/>
    <property type="match status" value="1"/>
</dbReference>
<evidence type="ECO:0000256" key="15">
    <source>
        <dbReference type="ARBA" id="ARBA00034106"/>
    </source>
</evidence>
<accession>A0A8C5ACQ9</accession>
<evidence type="ECO:0000256" key="4">
    <source>
        <dbReference type="ARBA" id="ARBA00017852"/>
    </source>
</evidence>
<feature type="region of interest" description="Disordered" evidence="17">
    <location>
        <begin position="360"/>
        <end position="411"/>
    </location>
</feature>
<evidence type="ECO:0000259" key="18">
    <source>
        <dbReference type="Pfam" id="PF02078"/>
    </source>
</evidence>
<dbReference type="InterPro" id="IPR019735">
    <property type="entry name" value="Synapsin_CS"/>
</dbReference>
<protein>
    <recommendedName>
        <fullName evidence="4">Synapsin-1</fullName>
    </recommendedName>
    <alternativeName>
        <fullName evidence="14">Synapsin I</fullName>
    </alternativeName>
</protein>
<evidence type="ECO:0000256" key="3">
    <source>
        <dbReference type="ARBA" id="ARBA00008243"/>
    </source>
</evidence>
<dbReference type="InterPro" id="IPR016185">
    <property type="entry name" value="PreATP-grasp_dom_sf"/>
</dbReference>
<feature type="domain" description="Synapsin pre-ATP-grasp" evidence="18">
    <location>
        <begin position="88"/>
        <end position="155"/>
    </location>
</feature>
<keyword evidence="10" id="KW-0325">Glycoprotein</keyword>
<dbReference type="GO" id="GO:0030672">
    <property type="term" value="C:synaptic vesicle membrane"/>
    <property type="evidence" value="ECO:0007669"/>
    <property type="project" value="TreeGrafter"/>
</dbReference>
<keyword evidence="5" id="KW-0488">Methylation</keyword>
<keyword evidence="12" id="KW-0966">Cell projection</keyword>
<evidence type="ECO:0000256" key="17">
    <source>
        <dbReference type="SAM" id="MobiDB-lite"/>
    </source>
</evidence>
<dbReference type="InterPro" id="IPR020898">
    <property type="entry name" value="Synapsin_ATP-bd_dom"/>
</dbReference>
<dbReference type="PROSITE" id="PS00416">
    <property type="entry name" value="SYNAPSIN_2"/>
    <property type="match status" value="1"/>
</dbReference>
<keyword evidence="8" id="KW-0770">Synapse</keyword>
<name>A0A8C5ACQ9_GADMO</name>
<keyword evidence="13" id="KW-0968">Cytoplasmic vesicle</keyword>
<dbReference type="Ensembl" id="ENSGMOT00000060366.1">
    <property type="protein sequence ID" value="ENSGMOP00000027935.1"/>
    <property type="gene ID" value="ENSGMOG00000006369.2"/>
</dbReference>
<sequence length="411" mass="45495">MCLQFSPDGRVCVKRVKPIPASSDRISGNKYEAKGSETCPVHPGLTWSLPGCQAPFSRDGCDCCVHEAEGEGGLDQRWSLTFLPSHFQADFSEINLVAHSTGSYSVDIDAIRNGHKVTKSFKPDFVLVREHAFSMARHGDHRSIVIGLQYAGVQSVNSLHSVYNFCDKPWVFAQMTRLSKTLGPEEFPLIEQVYYPNHKEMLTSSVFPVVIKMGHAHSGMGKVKVDNQYDFQDIASVVALTKTYATSEPFIDAKYDVRIQKIGNNYKAYMRTSISGNWKTNTGSSMLEQVAMSDKYRMWVDSCSEVFGGLDICAVEALHGKDGKDYIIEVDDCSVPLIGDQQDEDRVHIAELVVTRMNQTVPRSASPSAVRSAAGQPPQVLRPRSVSDSLTATHPAVWPASTTRRPTAERK</sequence>
<dbReference type="SUPFAM" id="SSF56059">
    <property type="entry name" value="Glutathione synthetase ATP-binding domain-like"/>
    <property type="match status" value="1"/>
</dbReference>
<dbReference type="Gene3D" id="3.40.50.20">
    <property type="match status" value="1"/>
</dbReference>
<reference evidence="20" key="1">
    <citation type="submission" date="2025-08" db="UniProtKB">
        <authorList>
            <consortium name="Ensembl"/>
        </authorList>
    </citation>
    <scope>IDENTIFICATION</scope>
</reference>
<evidence type="ECO:0000256" key="2">
    <source>
        <dbReference type="ARBA" id="ARBA00004555"/>
    </source>
</evidence>
<dbReference type="SUPFAM" id="SSF52440">
    <property type="entry name" value="PreATP-grasp domain"/>
    <property type="match status" value="1"/>
</dbReference>
<keyword evidence="7" id="KW-0677">Repeat</keyword>
<evidence type="ECO:0000256" key="8">
    <source>
        <dbReference type="ARBA" id="ARBA00023018"/>
    </source>
</evidence>
<dbReference type="PANTHER" id="PTHR10841:SF24">
    <property type="entry name" value="SYNAPSIN-1"/>
    <property type="match status" value="1"/>
</dbReference>
<evidence type="ECO:0000256" key="12">
    <source>
        <dbReference type="ARBA" id="ARBA00023273"/>
    </source>
</evidence>
<evidence type="ECO:0000256" key="13">
    <source>
        <dbReference type="ARBA" id="ARBA00023329"/>
    </source>
</evidence>
<dbReference type="InterPro" id="IPR020897">
    <property type="entry name" value="Synapsin_pre-ATP-grasp_dom"/>
</dbReference>
<dbReference type="GO" id="GO:0003779">
    <property type="term" value="F:actin binding"/>
    <property type="evidence" value="ECO:0007669"/>
    <property type="project" value="UniProtKB-KW"/>
</dbReference>
<evidence type="ECO:0000256" key="9">
    <source>
        <dbReference type="ARBA" id="ARBA00023034"/>
    </source>
</evidence>
<keyword evidence="9" id="KW-0333">Golgi apparatus</keyword>
<dbReference type="InterPro" id="IPR001359">
    <property type="entry name" value="Synapsin"/>
</dbReference>
<evidence type="ECO:0000256" key="7">
    <source>
        <dbReference type="ARBA" id="ARBA00022737"/>
    </source>
</evidence>
<evidence type="ECO:0000256" key="5">
    <source>
        <dbReference type="ARBA" id="ARBA00022481"/>
    </source>
</evidence>
<organism evidence="20 21">
    <name type="scientific">Gadus morhua</name>
    <name type="common">Atlantic cod</name>
    <dbReference type="NCBI Taxonomy" id="8049"/>
    <lineage>
        <taxon>Eukaryota</taxon>
        <taxon>Metazoa</taxon>
        <taxon>Chordata</taxon>
        <taxon>Craniata</taxon>
        <taxon>Vertebrata</taxon>
        <taxon>Euteleostomi</taxon>
        <taxon>Actinopterygii</taxon>
        <taxon>Neopterygii</taxon>
        <taxon>Teleostei</taxon>
        <taxon>Neoteleostei</taxon>
        <taxon>Acanthomorphata</taxon>
        <taxon>Zeiogadaria</taxon>
        <taxon>Gadariae</taxon>
        <taxon>Gadiformes</taxon>
        <taxon>Gadoidei</taxon>
        <taxon>Gadidae</taxon>
        <taxon>Gadus</taxon>
    </lineage>
</organism>
<keyword evidence="21" id="KW-1185">Reference proteome</keyword>
<dbReference type="Gene3D" id="3.30.1490.20">
    <property type="entry name" value="ATP-grasp fold, A domain"/>
    <property type="match status" value="1"/>
</dbReference>
<evidence type="ECO:0000256" key="11">
    <source>
        <dbReference type="ARBA" id="ARBA00023203"/>
    </source>
</evidence>
<dbReference type="AlphaFoldDB" id="A0A8C5ACQ9"/>
<keyword evidence="11" id="KW-0009">Actin-binding</keyword>
<dbReference type="GO" id="GO:0005524">
    <property type="term" value="F:ATP binding"/>
    <property type="evidence" value="ECO:0007669"/>
    <property type="project" value="InterPro"/>
</dbReference>
<feature type="domain" description="Synapsin ATP-binding" evidence="19">
    <location>
        <begin position="157"/>
        <end position="359"/>
    </location>
</feature>
<dbReference type="GO" id="GO:0005794">
    <property type="term" value="C:Golgi apparatus"/>
    <property type="evidence" value="ECO:0007669"/>
    <property type="project" value="UniProtKB-SubCell"/>
</dbReference>
<comment type="subunit">
    <text evidence="16">Homodimer. Can form oligomers with SYN2. Interacts with CAPON. Forms a ternary complex with NOS1. Isoform Ib interacts with PRNP.</text>
</comment>
<keyword evidence="6" id="KW-0597">Phosphoprotein</keyword>
<feature type="compositionally biased region" description="Low complexity" evidence="17">
    <location>
        <begin position="361"/>
        <end position="374"/>
    </location>
</feature>
<evidence type="ECO:0000256" key="14">
    <source>
        <dbReference type="ARBA" id="ARBA00029646"/>
    </source>
</evidence>
<evidence type="ECO:0000313" key="20">
    <source>
        <dbReference type="Ensembl" id="ENSGMOP00000027935.1"/>
    </source>
</evidence>
<evidence type="ECO:0000256" key="1">
    <source>
        <dbReference type="ARBA" id="ARBA00004234"/>
    </source>
</evidence>
<dbReference type="Proteomes" id="UP000694546">
    <property type="component" value="Chromosome 6"/>
</dbReference>
<comment type="similarity">
    <text evidence="3">Belongs to the synapsin family.</text>
</comment>
<dbReference type="Pfam" id="PF02078">
    <property type="entry name" value="Synapsin"/>
    <property type="match status" value="1"/>
</dbReference>
<proteinExistence type="inferred from homology"/>
<evidence type="ECO:0000259" key="19">
    <source>
        <dbReference type="Pfam" id="PF02750"/>
    </source>
</evidence>
<evidence type="ECO:0000256" key="10">
    <source>
        <dbReference type="ARBA" id="ARBA00023180"/>
    </source>
</evidence>
<evidence type="ECO:0000256" key="6">
    <source>
        <dbReference type="ARBA" id="ARBA00022553"/>
    </source>
</evidence>
<reference evidence="20" key="2">
    <citation type="submission" date="2025-09" db="UniProtKB">
        <authorList>
            <consortium name="Ensembl"/>
        </authorList>
    </citation>
    <scope>IDENTIFICATION</scope>
</reference>
<evidence type="ECO:0000313" key="21">
    <source>
        <dbReference type="Proteomes" id="UP000694546"/>
    </source>
</evidence>
<dbReference type="Gene3D" id="3.30.470.20">
    <property type="entry name" value="ATP-grasp fold, B domain"/>
    <property type="match status" value="1"/>
</dbReference>
<dbReference type="PANTHER" id="PTHR10841">
    <property type="entry name" value="SYNAPSIN"/>
    <property type="match status" value="1"/>
</dbReference>
<comment type="subcellular location">
    <subcellularLocation>
        <location evidence="1">Cytoplasmic vesicle</location>
        <location evidence="1">Secretory vesicle</location>
        <location evidence="1">Synaptic vesicle</location>
    </subcellularLocation>
    <subcellularLocation>
        <location evidence="2">Golgi apparatus</location>
    </subcellularLocation>
    <subcellularLocation>
        <location evidence="15">Presynapse</location>
    </subcellularLocation>
</comment>